<dbReference type="WBParaSite" id="ECPE_0001208401-mRNA-1">
    <property type="protein sequence ID" value="ECPE_0001208401-mRNA-1"/>
    <property type="gene ID" value="ECPE_0001208401"/>
</dbReference>
<evidence type="ECO:0000313" key="4">
    <source>
        <dbReference type="WBParaSite" id="ECPE_0001208401-mRNA-1"/>
    </source>
</evidence>
<evidence type="ECO:0000313" key="2">
    <source>
        <dbReference type="EMBL" id="VDP89273.1"/>
    </source>
</evidence>
<keyword evidence="1" id="KW-0812">Transmembrane</keyword>
<keyword evidence="1" id="KW-0472">Membrane</keyword>
<keyword evidence="3" id="KW-1185">Reference proteome</keyword>
<name>A0A183AYL4_9TREM</name>
<sequence length="139" mass="15607">MPDEEFDRLASDIHNRYKSSSLTVPTGEETDQSSSIYRMHEVTVRVTGPRQPDIRLTHTIAPTWVSTAIPHVATNNVNVTDLFLPVTESLSQTERLPSAYEYLFTERFSLLQLLGAVIGLALFVHSSFVLRLSRNTCAN</sequence>
<evidence type="ECO:0000313" key="3">
    <source>
        <dbReference type="Proteomes" id="UP000272942"/>
    </source>
</evidence>
<reference evidence="2 3" key="2">
    <citation type="submission" date="2018-11" db="EMBL/GenBank/DDBJ databases">
        <authorList>
            <consortium name="Pathogen Informatics"/>
        </authorList>
    </citation>
    <scope>NUCLEOTIDE SEQUENCE [LARGE SCALE GENOMIC DNA]</scope>
    <source>
        <strain evidence="2 3">Egypt</strain>
    </source>
</reference>
<feature type="transmembrane region" description="Helical" evidence="1">
    <location>
        <begin position="110"/>
        <end position="130"/>
    </location>
</feature>
<organism evidence="4">
    <name type="scientific">Echinostoma caproni</name>
    <dbReference type="NCBI Taxonomy" id="27848"/>
    <lineage>
        <taxon>Eukaryota</taxon>
        <taxon>Metazoa</taxon>
        <taxon>Spiralia</taxon>
        <taxon>Lophotrochozoa</taxon>
        <taxon>Platyhelminthes</taxon>
        <taxon>Trematoda</taxon>
        <taxon>Digenea</taxon>
        <taxon>Plagiorchiida</taxon>
        <taxon>Echinostomata</taxon>
        <taxon>Echinostomatoidea</taxon>
        <taxon>Echinostomatidae</taxon>
        <taxon>Echinostoma</taxon>
    </lineage>
</organism>
<reference evidence="4" key="1">
    <citation type="submission" date="2016-06" db="UniProtKB">
        <authorList>
            <consortium name="WormBaseParasite"/>
        </authorList>
    </citation>
    <scope>IDENTIFICATION</scope>
</reference>
<gene>
    <name evidence="2" type="ORF">ECPE_LOCUS12049</name>
</gene>
<dbReference type="AlphaFoldDB" id="A0A183AYL4"/>
<protein>
    <submittedName>
        <fullName evidence="4">COPIIcoated_ERV domain-containing protein</fullName>
    </submittedName>
</protein>
<accession>A0A183AYL4</accession>
<evidence type="ECO:0000256" key="1">
    <source>
        <dbReference type="SAM" id="Phobius"/>
    </source>
</evidence>
<proteinExistence type="predicted"/>
<dbReference type="EMBL" id="UZAN01052058">
    <property type="protein sequence ID" value="VDP89273.1"/>
    <property type="molecule type" value="Genomic_DNA"/>
</dbReference>
<keyword evidence="1" id="KW-1133">Transmembrane helix</keyword>
<dbReference type="Proteomes" id="UP000272942">
    <property type="component" value="Unassembled WGS sequence"/>
</dbReference>